<feature type="domain" description="Reverse transcriptase" evidence="1">
    <location>
        <begin position="1"/>
        <end position="181"/>
    </location>
</feature>
<dbReference type="EnsemblPlants" id="TuG1812G0200006353.01.T01">
    <property type="protein sequence ID" value="TuG1812G0200006353.01.T01.cds413801"/>
    <property type="gene ID" value="TuG1812G0200006353.01"/>
</dbReference>
<dbReference type="PROSITE" id="PS50878">
    <property type="entry name" value="RT_POL"/>
    <property type="match status" value="1"/>
</dbReference>
<dbReference type="Gramene" id="TuG1812G0200006353.01.T01">
    <property type="protein sequence ID" value="TuG1812G0200006353.01.T01.cds413801"/>
    <property type="gene ID" value="TuG1812G0200006353.01"/>
</dbReference>
<name>A0A8R7TQP3_TRIUA</name>
<dbReference type="PANTHER" id="PTHR33116:SF78">
    <property type="entry name" value="OS12G0587133 PROTEIN"/>
    <property type="match status" value="1"/>
</dbReference>
<dbReference type="Proteomes" id="UP000015106">
    <property type="component" value="Chromosome 2"/>
</dbReference>
<evidence type="ECO:0000313" key="3">
    <source>
        <dbReference type="Proteomes" id="UP000015106"/>
    </source>
</evidence>
<reference evidence="2" key="3">
    <citation type="submission" date="2022-06" db="UniProtKB">
        <authorList>
            <consortium name="EnsemblPlants"/>
        </authorList>
    </citation>
    <scope>IDENTIFICATION</scope>
</reference>
<evidence type="ECO:0000259" key="1">
    <source>
        <dbReference type="PROSITE" id="PS50878"/>
    </source>
</evidence>
<sequence>MLKLDISKAFDSVHWPFLLEVLRKAGFGERWITWICGLLASSSTRIMINGMPGRPIYNTMGLRQGAPLSPMLFILIMEPLHCMFELATTRGLLAPLARTGLHHRLSMFADDVMIFLKTNERDLSTCASLLTLFGEASGLRVNLAKSAVYPIRCSAETLEIVERALGCPRGTFLCKYLGLPLTLRKQSHVQLSGLVDQLAMALPKWKATKMPKSGRMLLVQTVLCAMPLHAMMALDLPQKTISAMNKICRSFLW</sequence>
<keyword evidence="3" id="KW-1185">Reference proteome</keyword>
<reference evidence="2" key="2">
    <citation type="submission" date="2018-03" db="EMBL/GenBank/DDBJ databases">
        <title>The Triticum urartu genome reveals the dynamic nature of wheat genome evolution.</title>
        <authorList>
            <person name="Ling H."/>
            <person name="Ma B."/>
            <person name="Shi X."/>
            <person name="Liu H."/>
            <person name="Dong L."/>
            <person name="Sun H."/>
            <person name="Cao Y."/>
            <person name="Gao Q."/>
            <person name="Zheng S."/>
            <person name="Li Y."/>
            <person name="Yu Y."/>
            <person name="Du H."/>
            <person name="Qi M."/>
            <person name="Li Y."/>
            <person name="Yu H."/>
            <person name="Cui Y."/>
            <person name="Wang N."/>
            <person name="Chen C."/>
            <person name="Wu H."/>
            <person name="Zhao Y."/>
            <person name="Zhang J."/>
            <person name="Li Y."/>
            <person name="Zhou W."/>
            <person name="Zhang B."/>
            <person name="Hu W."/>
            <person name="Eijk M."/>
            <person name="Tang J."/>
            <person name="Witsenboer H."/>
            <person name="Zhao S."/>
            <person name="Li Z."/>
            <person name="Zhang A."/>
            <person name="Wang D."/>
            <person name="Liang C."/>
        </authorList>
    </citation>
    <scope>NUCLEOTIDE SEQUENCE [LARGE SCALE GENOMIC DNA]</scope>
    <source>
        <strain evidence="2">cv. G1812</strain>
    </source>
</reference>
<dbReference type="PANTHER" id="PTHR33116">
    <property type="entry name" value="REVERSE TRANSCRIPTASE ZINC-BINDING DOMAIN-CONTAINING PROTEIN-RELATED-RELATED"/>
    <property type="match status" value="1"/>
</dbReference>
<dbReference type="SUPFAM" id="SSF56672">
    <property type="entry name" value="DNA/RNA polymerases"/>
    <property type="match status" value="1"/>
</dbReference>
<dbReference type="AlphaFoldDB" id="A0A8R7TQP3"/>
<dbReference type="Pfam" id="PF00078">
    <property type="entry name" value="RVT_1"/>
    <property type="match status" value="1"/>
</dbReference>
<protein>
    <recommendedName>
        <fullName evidence="1">Reverse transcriptase domain-containing protein</fullName>
    </recommendedName>
</protein>
<dbReference type="InterPro" id="IPR000477">
    <property type="entry name" value="RT_dom"/>
</dbReference>
<accession>A0A8R7TQP3</accession>
<evidence type="ECO:0000313" key="2">
    <source>
        <dbReference type="EnsemblPlants" id="TuG1812G0200006353.01.T01.cds413801"/>
    </source>
</evidence>
<organism evidence="2 3">
    <name type="scientific">Triticum urartu</name>
    <name type="common">Red wild einkorn</name>
    <name type="synonym">Crithodium urartu</name>
    <dbReference type="NCBI Taxonomy" id="4572"/>
    <lineage>
        <taxon>Eukaryota</taxon>
        <taxon>Viridiplantae</taxon>
        <taxon>Streptophyta</taxon>
        <taxon>Embryophyta</taxon>
        <taxon>Tracheophyta</taxon>
        <taxon>Spermatophyta</taxon>
        <taxon>Magnoliopsida</taxon>
        <taxon>Liliopsida</taxon>
        <taxon>Poales</taxon>
        <taxon>Poaceae</taxon>
        <taxon>BOP clade</taxon>
        <taxon>Pooideae</taxon>
        <taxon>Triticodae</taxon>
        <taxon>Triticeae</taxon>
        <taxon>Triticinae</taxon>
        <taxon>Triticum</taxon>
    </lineage>
</organism>
<dbReference type="CDD" id="cd01650">
    <property type="entry name" value="RT_nLTR_like"/>
    <property type="match status" value="1"/>
</dbReference>
<proteinExistence type="predicted"/>
<dbReference type="InterPro" id="IPR043502">
    <property type="entry name" value="DNA/RNA_pol_sf"/>
</dbReference>
<reference evidence="3" key="1">
    <citation type="journal article" date="2013" name="Nature">
        <title>Draft genome of the wheat A-genome progenitor Triticum urartu.</title>
        <authorList>
            <person name="Ling H.Q."/>
            <person name="Zhao S."/>
            <person name="Liu D."/>
            <person name="Wang J."/>
            <person name="Sun H."/>
            <person name="Zhang C."/>
            <person name="Fan H."/>
            <person name="Li D."/>
            <person name="Dong L."/>
            <person name="Tao Y."/>
            <person name="Gao C."/>
            <person name="Wu H."/>
            <person name="Li Y."/>
            <person name="Cui Y."/>
            <person name="Guo X."/>
            <person name="Zheng S."/>
            <person name="Wang B."/>
            <person name="Yu K."/>
            <person name="Liang Q."/>
            <person name="Yang W."/>
            <person name="Lou X."/>
            <person name="Chen J."/>
            <person name="Feng M."/>
            <person name="Jian J."/>
            <person name="Zhang X."/>
            <person name="Luo G."/>
            <person name="Jiang Y."/>
            <person name="Liu J."/>
            <person name="Wang Z."/>
            <person name="Sha Y."/>
            <person name="Zhang B."/>
            <person name="Wu H."/>
            <person name="Tang D."/>
            <person name="Shen Q."/>
            <person name="Xue P."/>
            <person name="Zou S."/>
            <person name="Wang X."/>
            <person name="Liu X."/>
            <person name="Wang F."/>
            <person name="Yang Y."/>
            <person name="An X."/>
            <person name="Dong Z."/>
            <person name="Zhang K."/>
            <person name="Zhang X."/>
            <person name="Luo M.C."/>
            <person name="Dvorak J."/>
            <person name="Tong Y."/>
            <person name="Wang J."/>
            <person name="Yang H."/>
            <person name="Li Z."/>
            <person name="Wang D."/>
            <person name="Zhang A."/>
            <person name="Wang J."/>
        </authorList>
    </citation>
    <scope>NUCLEOTIDE SEQUENCE</scope>
    <source>
        <strain evidence="3">cv. G1812</strain>
    </source>
</reference>